<dbReference type="PANTHER" id="PTHR46263:SF1">
    <property type="entry name" value="ARMADILLO REPEAT-CONTAINING PROTEIN 7"/>
    <property type="match status" value="1"/>
</dbReference>
<dbReference type="InterPro" id="IPR042462">
    <property type="entry name" value="ARMC7"/>
</dbReference>
<organism evidence="1 2">
    <name type="scientific">Ceutorhynchus assimilis</name>
    <name type="common">cabbage seed weevil</name>
    <dbReference type="NCBI Taxonomy" id="467358"/>
    <lineage>
        <taxon>Eukaryota</taxon>
        <taxon>Metazoa</taxon>
        <taxon>Ecdysozoa</taxon>
        <taxon>Arthropoda</taxon>
        <taxon>Hexapoda</taxon>
        <taxon>Insecta</taxon>
        <taxon>Pterygota</taxon>
        <taxon>Neoptera</taxon>
        <taxon>Endopterygota</taxon>
        <taxon>Coleoptera</taxon>
        <taxon>Polyphaga</taxon>
        <taxon>Cucujiformia</taxon>
        <taxon>Curculionidae</taxon>
        <taxon>Ceutorhynchinae</taxon>
        <taxon>Ceutorhynchus</taxon>
    </lineage>
</organism>
<dbReference type="PANTHER" id="PTHR46263">
    <property type="entry name" value="ARMADILLO REPEAT-CONTAINING PROTEIN 7"/>
    <property type="match status" value="1"/>
</dbReference>
<reference evidence="1" key="1">
    <citation type="submission" date="2022-01" db="EMBL/GenBank/DDBJ databases">
        <authorList>
            <person name="King R."/>
        </authorList>
    </citation>
    <scope>NUCLEOTIDE SEQUENCE</scope>
</reference>
<name>A0A9N9MSV7_9CUCU</name>
<dbReference type="SUPFAM" id="SSF48371">
    <property type="entry name" value="ARM repeat"/>
    <property type="match status" value="1"/>
</dbReference>
<evidence type="ECO:0000313" key="2">
    <source>
        <dbReference type="Proteomes" id="UP001152799"/>
    </source>
</evidence>
<evidence type="ECO:0000313" key="1">
    <source>
        <dbReference type="EMBL" id="CAG9769190.1"/>
    </source>
</evidence>
<dbReference type="InterPro" id="IPR016024">
    <property type="entry name" value="ARM-type_fold"/>
</dbReference>
<sequence length="177" mass="20553">MFSRKEQLIQKTGEDGVGRYEFLKQLINEFTTTKAYDSKKQTLANLANFAYDPINYEFIKQLHIIDLFLAQLSENADDLIHFALAGLCNICCDPESREHIIGLNGIYLVSQYLDHTNEEIALNALTTLFYLLESESATLPEHFQSKLIKYENHKNVRFQNLAKIILETYFNKNNKHE</sequence>
<dbReference type="OrthoDB" id="201709at2759"/>
<dbReference type="Gene3D" id="1.25.10.10">
    <property type="entry name" value="Leucine-rich Repeat Variant"/>
    <property type="match status" value="1"/>
</dbReference>
<proteinExistence type="predicted"/>
<dbReference type="EMBL" id="OU892281">
    <property type="protein sequence ID" value="CAG9769190.1"/>
    <property type="molecule type" value="Genomic_DNA"/>
</dbReference>
<keyword evidence="2" id="KW-1185">Reference proteome</keyword>
<dbReference type="InterPro" id="IPR011989">
    <property type="entry name" value="ARM-like"/>
</dbReference>
<dbReference type="Proteomes" id="UP001152799">
    <property type="component" value="Chromosome 5"/>
</dbReference>
<gene>
    <name evidence="1" type="ORF">CEUTPL_LOCUS9706</name>
</gene>
<accession>A0A9N9MSV7</accession>
<dbReference type="AlphaFoldDB" id="A0A9N9MSV7"/>
<protein>
    <recommendedName>
        <fullName evidence="3">Armadillo repeat-containing protein 7</fullName>
    </recommendedName>
</protein>
<evidence type="ECO:0008006" key="3">
    <source>
        <dbReference type="Google" id="ProtNLM"/>
    </source>
</evidence>